<proteinExistence type="inferred from homology"/>
<dbReference type="GO" id="GO:0031956">
    <property type="term" value="F:medium-chain fatty acid-CoA ligase activity"/>
    <property type="evidence" value="ECO:0007669"/>
    <property type="project" value="TreeGrafter"/>
</dbReference>
<dbReference type="PANTHER" id="PTHR43201">
    <property type="entry name" value="ACYL-COA SYNTHETASE"/>
    <property type="match status" value="1"/>
</dbReference>
<gene>
    <name evidence="4" type="primary">menE_2</name>
    <name evidence="4" type="ORF">GALL_142720</name>
</gene>
<name>A0A1J5S699_9ZZZZ</name>
<dbReference type="AlphaFoldDB" id="A0A1J5S699"/>
<dbReference type="InterPro" id="IPR025110">
    <property type="entry name" value="AMP-bd_C"/>
</dbReference>
<evidence type="ECO:0000259" key="3">
    <source>
        <dbReference type="Pfam" id="PF13193"/>
    </source>
</evidence>
<evidence type="ECO:0000259" key="2">
    <source>
        <dbReference type="Pfam" id="PF00501"/>
    </source>
</evidence>
<evidence type="ECO:0000256" key="1">
    <source>
        <dbReference type="ARBA" id="ARBA00006432"/>
    </source>
</evidence>
<dbReference type="Pfam" id="PF13193">
    <property type="entry name" value="AMP-binding_C"/>
    <property type="match status" value="1"/>
</dbReference>
<organism evidence="4">
    <name type="scientific">mine drainage metagenome</name>
    <dbReference type="NCBI Taxonomy" id="410659"/>
    <lineage>
        <taxon>unclassified sequences</taxon>
        <taxon>metagenomes</taxon>
        <taxon>ecological metagenomes</taxon>
    </lineage>
</organism>
<feature type="domain" description="AMP-binding enzyme C-terminal" evidence="3">
    <location>
        <begin position="315"/>
        <end position="389"/>
    </location>
</feature>
<dbReference type="GO" id="GO:0008756">
    <property type="term" value="F:o-succinylbenzoate-CoA ligase activity"/>
    <property type="evidence" value="ECO:0007669"/>
    <property type="project" value="UniProtKB-EC"/>
</dbReference>
<comment type="caution">
    <text evidence="4">The sequence shown here is derived from an EMBL/GenBank/DDBJ whole genome shotgun (WGS) entry which is preliminary data.</text>
</comment>
<dbReference type="InterPro" id="IPR000873">
    <property type="entry name" value="AMP-dep_synth/lig_dom"/>
</dbReference>
<dbReference type="GO" id="GO:0006631">
    <property type="term" value="P:fatty acid metabolic process"/>
    <property type="evidence" value="ECO:0007669"/>
    <property type="project" value="TreeGrafter"/>
</dbReference>
<dbReference type="Gene3D" id="3.40.50.12780">
    <property type="entry name" value="N-terminal domain of ligase-like"/>
    <property type="match status" value="1"/>
</dbReference>
<dbReference type="SUPFAM" id="SSF56801">
    <property type="entry name" value="Acetyl-CoA synthetase-like"/>
    <property type="match status" value="1"/>
</dbReference>
<dbReference type="Pfam" id="PF00501">
    <property type="entry name" value="AMP-binding"/>
    <property type="match status" value="1"/>
</dbReference>
<dbReference type="InterPro" id="IPR045851">
    <property type="entry name" value="AMP-bd_C_sf"/>
</dbReference>
<dbReference type="InterPro" id="IPR042099">
    <property type="entry name" value="ANL_N_sf"/>
</dbReference>
<protein>
    <submittedName>
        <fullName evidence="4">2-succinylbenzoate--CoA ligase</fullName>
        <ecNumber evidence="4">6.2.1.26</ecNumber>
    </submittedName>
</protein>
<dbReference type="PANTHER" id="PTHR43201:SF8">
    <property type="entry name" value="ACYL-COA SYNTHETASE FAMILY MEMBER 3"/>
    <property type="match status" value="1"/>
</dbReference>
<dbReference type="EMBL" id="MLJW01000064">
    <property type="protein sequence ID" value="OIR03650.1"/>
    <property type="molecule type" value="Genomic_DNA"/>
</dbReference>
<dbReference type="EC" id="6.2.1.26" evidence="4"/>
<feature type="domain" description="AMP-dependent synthetase/ligase" evidence="2">
    <location>
        <begin position="82"/>
        <end position="272"/>
    </location>
</feature>
<comment type="similarity">
    <text evidence="1">Belongs to the ATP-dependent AMP-binding enzyme family.</text>
</comment>
<dbReference type="Gene3D" id="3.30.300.30">
    <property type="match status" value="1"/>
</dbReference>
<evidence type="ECO:0000313" key="4">
    <source>
        <dbReference type="EMBL" id="OIR03650.1"/>
    </source>
</evidence>
<reference evidence="4" key="1">
    <citation type="submission" date="2016-10" db="EMBL/GenBank/DDBJ databases">
        <title>Sequence of Gallionella enrichment culture.</title>
        <authorList>
            <person name="Poehlein A."/>
            <person name="Muehling M."/>
            <person name="Daniel R."/>
        </authorList>
    </citation>
    <scope>NUCLEOTIDE SEQUENCE</scope>
</reference>
<sequence length="404" mass="43347">MERIELARLLGWRGESTGARANRSFSPSSAAELRSWLAEAAAGVGSVFLFDRAWGAVERAQAEAILGEPDRGGDPARGWLCLPTGGSSGGVKFARHDQDTLAAAAAGFRGHFSLGTVNAVGVLPLHHVSGFMAWIRCELSGGRYIQADWKAVERGEFPAIAGDEWVISLVPTQLQRLLASEAASDWLRRFRCVLLGGGPSWPALLHQAAGRRIPLAPSYGMTETAAMVAALRPEEFLAGAGGGYDPMPHVRIELDHTGLVRIEGASVFRGYYPQWSDARRIEPNDVGAWEAGRLRILGRSDQMIISGGEKVAPAEVEAAILSTGQVHDVAVLGVPDPDWGARVVAFVPEPLDAGCEAGLIAALRSTLAPFKLPKEFIVVSPWPRSGQGKVNRQRLLEAWRSSAR</sequence>
<accession>A0A1J5S699</accession>
<keyword evidence="4" id="KW-0436">Ligase</keyword>